<proteinExistence type="predicted"/>
<evidence type="ECO:0000313" key="3">
    <source>
        <dbReference type="Proteomes" id="UP000214606"/>
    </source>
</evidence>
<dbReference type="Proteomes" id="UP000214606">
    <property type="component" value="Chromosome"/>
</dbReference>
<reference evidence="2 3" key="1">
    <citation type="submission" date="2016-10" db="EMBL/GenBank/DDBJ databases">
        <title>The whole genome sequencing and assembly of Aeribacillus pallidus KCTC3564 strain.</title>
        <authorList>
            <person name="Lee Y.-J."/>
            <person name="Park M.-K."/>
            <person name="Yi H."/>
            <person name="Bahn Y.-S."/>
            <person name="Kim J.F."/>
            <person name="Lee D.-W."/>
        </authorList>
    </citation>
    <scope>NUCLEOTIDE SEQUENCE [LARGE SCALE GENOMIC DNA]</scope>
    <source>
        <strain evidence="2 3">KCTC3564</strain>
    </source>
</reference>
<dbReference type="KEGG" id="apak:AP3564_00690"/>
<evidence type="ECO:0000259" key="1">
    <source>
        <dbReference type="Pfam" id="PF17853"/>
    </source>
</evidence>
<evidence type="ECO:0000313" key="2">
    <source>
        <dbReference type="EMBL" id="ASS88973.1"/>
    </source>
</evidence>
<dbReference type="EMBL" id="CP017703">
    <property type="protein sequence ID" value="ASS88973.1"/>
    <property type="molecule type" value="Genomic_DNA"/>
</dbReference>
<gene>
    <name evidence="2" type="ORF">AP3564_00690</name>
</gene>
<protein>
    <recommendedName>
        <fullName evidence="1">CdaR GGDEF-like domain-containing protein</fullName>
    </recommendedName>
</protein>
<dbReference type="InterPro" id="IPR041522">
    <property type="entry name" value="CdaR_GGDEF"/>
</dbReference>
<feature type="domain" description="CdaR GGDEF-like" evidence="1">
    <location>
        <begin position="1"/>
        <end position="119"/>
    </location>
</feature>
<organism evidence="2 3">
    <name type="scientific">Aeribacillus pallidus</name>
    <dbReference type="NCBI Taxonomy" id="33936"/>
    <lineage>
        <taxon>Bacteria</taxon>
        <taxon>Bacillati</taxon>
        <taxon>Bacillota</taxon>
        <taxon>Bacilli</taxon>
        <taxon>Bacillales</taxon>
        <taxon>Bacillaceae</taxon>
        <taxon>Aeribacillus</taxon>
    </lineage>
</organism>
<accession>A0A223E180</accession>
<dbReference type="RefSeq" id="WP_094244355.1">
    <property type="nucleotide sequence ID" value="NZ_CP017703.1"/>
</dbReference>
<name>A0A223E180_9BACI</name>
<dbReference type="Pfam" id="PF17853">
    <property type="entry name" value="GGDEF_2"/>
    <property type="match status" value="1"/>
</dbReference>
<dbReference type="AlphaFoldDB" id="A0A223E180"/>
<sequence length="172" mass="19650">MGYNLNQPQYVFLFHLDSGQEFNRKELEDSLNHYKTAAAENLNKLIKQQGLACIMTTKVNQLIAVIRQFSSEVSCGQWLIDQIFSEIKPFEMKLGISSLCQQASDLKKGLKEAEKTIKIMKFSKSNAKVKAFKELLAVAKLICSENLPEMEALSHTMLQKIKNYDDKHAQIY</sequence>